<evidence type="ECO:0000256" key="11">
    <source>
        <dbReference type="ARBA" id="ARBA00064652"/>
    </source>
</evidence>
<comment type="subunit">
    <text evidence="11">Associates with collagen and binds to collagen fibrils.</text>
</comment>
<dbReference type="PIRSF" id="PIRSF037595">
    <property type="entry name" value="Toll-like_receptor"/>
    <property type="match status" value="1"/>
</dbReference>
<keyword evidence="7" id="KW-1015">Disulfide bond</keyword>
<comment type="similarity">
    <text evidence="10">Belongs to the small leucine-rich proteoglycan (SLRP) family. SLRP class IV subfamily.</text>
</comment>
<feature type="region of interest" description="Disordered" evidence="14">
    <location>
        <begin position="713"/>
        <end position="784"/>
    </location>
</feature>
<dbReference type="GO" id="GO:0045087">
    <property type="term" value="P:innate immune response"/>
    <property type="evidence" value="ECO:0007669"/>
    <property type="project" value="UniProtKB-UniRule"/>
</dbReference>
<dbReference type="GO" id="GO:0006954">
    <property type="term" value="P:inflammatory response"/>
    <property type="evidence" value="ECO:0007669"/>
    <property type="project" value="UniProtKB-UniRule"/>
</dbReference>
<dbReference type="InterPro" id="IPR032675">
    <property type="entry name" value="LRR_dom_sf"/>
</dbReference>
<gene>
    <name evidence="18" type="ORF">AALO_G00080720</name>
</gene>
<dbReference type="InterPro" id="IPR050541">
    <property type="entry name" value="LRR_TM_domain-containing"/>
</dbReference>
<organism evidence="18 19">
    <name type="scientific">Alosa alosa</name>
    <name type="common">allis shad</name>
    <dbReference type="NCBI Taxonomy" id="278164"/>
    <lineage>
        <taxon>Eukaryota</taxon>
        <taxon>Metazoa</taxon>
        <taxon>Chordata</taxon>
        <taxon>Craniata</taxon>
        <taxon>Vertebrata</taxon>
        <taxon>Euteleostomi</taxon>
        <taxon>Actinopterygii</taxon>
        <taxon>Neopterygii</taxon>
        <taxon>Teleostei</taxon>
        <taxon>Clupei</taxon>
        <taxon>Clupeiformes</taxon>
        <taxon>Clupeoidei</taxon>
        <taxon>Clupeidae</taxon>
        <taxon>Alosa</taxon>
    </lineage>
</organism>
<dbReference type="GO" id="GO:0004888">
    <property type="term" value="F:transmembrane signaling receptor activity"/>
    <property type="evidence" value="ECO:0007669"/>
    <property type="project" value="InterPro"/>
</dbReference>
<evidence type="ECO:0000256" key="8">
    <source>
        <dbReference type="ARBA" id="ARBA00023180"/>
    </source>
</evidence>
<dbReference type="Pfam" id="PF01463">
    <property type="entry name" value="LRRCT"/>
    <property type="match status" value="2"/>
</dbReference>
<dbReference type="GO" id="GO:0002224">
    <property type="term" value="P:toll-like receptor signaling pathway"/>
    <property type="evidence" value="ECO:0007669"/>
    <property type="project" value="InterPro"/>
</dbReference>
<dbReference type="FunFam" id="3.80.10.10:FF:000311">
    <property type="entry name" value="Chondroadherin-like a"/>
    <property type="match status" value="1"/>
</dbReference>
<feature type="domain" description="LRRCT" evidence="17">
    <location>
        <begin position="668"/>
        <end position="715"/>
    </location>
</feature>
<dbReference type="InterPro" id="IPR000483">
    <property type="entry name" value="Cys-rich_flank_reg_C"/>
</dbReference>
<evidence type="ECO:0000256" key="4">
    <source>
        <dbReference type="ARBA" id="ARBA00022614"/>
    </source>
</evidence>
<evidence type="ECO:0000256" key="15">
    <source>
        <dbReference type="SAM" id="SignalP"/>
    </source>
</evidence>
<evidence type="ECO:0000256" key="9">
    <source>
        <dbReference type="ARBA" id="ARBA00053126"/>
    </source>
</evidence>
<reference evidence="18" key="1">
    <citation type="submission" date="2020-10" db="EMBL/GenBank/DDBJ databases">
        <title>Chromosome-scale genome assembly of the Allis shad, Alosa alosa.</title>
        <authorList>
            <person name="Margot Z."/>
            <person name="Christophe K."/>
            <person name="Cabau C."/>
            <person name="Louis A."/>
            <person name="Berthelot C."/>
            <person name="Parey E."/>
            <person name="Roest Crollius H."/>
            <person name="Montfort J."/>
            <person name="Robinson-Rechavi M."/>
            <person name="Bucao C."/>
            <person name="Bouchez O."/>
            <person name="Gislard M."/>
            <person name="Lluch J."/>
            <person name="Milhes M."/>
            <person name="Lampietro C."/>
            <person name="Lopez Roques C."/>
            <person name="Donnadieu C."/>
            <person name="Braasch I."/>
            <person name="Desvignes T."/>
            <person name="Postlethwait J."/>
            <person name="Bobe J."/>
            <person name="Guiguen Y."/>
        </authorList>
    </citation>
    <scope>NUCLEOTIDE SEQUENCE</scope>
    <source>
        <strain evidence="18">M-15738</strain>
        <tissue evidence="18">Blood</tissue>
    </source>
</reference>
<evidence type="ECO:0000256" key="13">
    <source>
        <dbReference type="PIRNR" id="PIRNR037595"/>
    </source>
</evidence>
<dbReference type="PROSITE" id="PS51450">
    <property type="entry name" value="LRR"/>
    <property type="match status" value="3"/>
</dbReference>
<comment type="function">
    <text evidence="9">Potential negative modulator of chondrocyte differentiation. Inhibits collagen fibrillogenesis in vitro. May influence chondrocyte's differentiation by acting on its cellular collagenous microenvironment.</text>
</comment>
<feature type="compositionally biased region" description="Basic residues" evidence="14">
    <location>
        <begin position="771"/>
        <end position="784"/>
    </location>
</feature>
<keyword evidence="13" id="KW-0391">Immunity</keyword>
<keyword evidence="2" id="KW-0964">Secreted</keyword>
<dbReference type="InterPro" id="IPR000372">
    <property type="entry name" value="LRRNT"/>
</dbReference>
<dbReference type="PANTHER" id="PTHR24369">
    <property type="entry name" value="ANTIGEN BSP, PUTATIVE-RELATED"/>
    <property type="match status" value="1"/>
</dbReference>
<name>A0AAV6H0R5_9TELE</name>
<evidence type="ECO:0000256" key="2">
    <source>
        <dbReference type="ARBA" id="ARBA00022525"/>
    </source>
</evidence>
<evidence type="ECO:0000256" key="6">
    <source>
        <dbReference type="ARBA" id="ARBA00022737"/>
    </source>
</evidence>
<dbReference type="Gene3D" id="3.80.10.10">
    <property type="entry name" value="Ribonuclease Inhibitor"/>
    <property type="match status" value="3"/>
</dbReference>
<keyword evidence="3" id="KW-0272">Extracellular matrix</keyword>
<dbReference type="AlphaFoldDB" id="A0AAV6H0R5"/>
<dbReference type="EMBL" id="JADWDJ010000006">
    <property type="protein sequence ID" value="KAG5279707.1"/>
    <property type="molecule type" value="Genomic_DNA"/>
</dbReference>
<keyword evidence="8" id="KW-0325">Glycoprotein</keyword>
<keyword evidence="4" id="KW-0433">Leucine-rich repeat</keyword>
<comment type="caution">
    <text evidence="18">The sequence shown here is derived from an EMBL/GenBank/DDBJ whole genome shotgun (WGS) entry which is preliminary data.</text>
</comment>
<evidence type="ECO:0000259" key="17">
    <source>
        <dbReference type="SMART" id="SM00082"/>
    </source>
</evidence>
<dbReference type="SUPFAM" id="SSF52058">
    <property type="entry name" value="L domain-like"/>
    <property type="match status" value="2"/>
</dbReference>
<comment type="similarity">
    <text evidence="13">Belongs to the Toll-like receptor family.</text>
</comment>
<dbReference type="Pfam" id="PF13855">
    <property type="entry name" value="LRR_8"/>
    <property type="match status" value="5"/>
</dbReference>
<evidence type="ECO:0000313" key="19">
    <source>
        <dbReference type="Proteomes" id="UP000823561"/>
    </source>
</evidence>
<accession>A0AAV6H0R5</accession>
<protein>
    <recommendedName>
        <fullName evidence="12">Chondroadherin-like protein</fullName>
    </recommendedName>
</protein>
<keyword evidence="6" id="KW-0677">Repeat</keyword>
<dbReference type="FunFam" id="3.80.10.10:FF:000368">
    <property type="entry name" value="Chondroadherin like"/>
    <property type="match status" value="1"/>
</dbReference>
<feature type="domain" description="LRRCT" evidence="17">
    <location>
        <begin position="306"/>
        <end position="354"/>
    </location>
</feature>
<keyword evidence="5 15" id="KW-0732">Signal</keyword>
<evidence type="ECO:0000256" key="10">
    <source>
        <dbReference type="ARBA" id="ARBA00061422"/>
    </source>
</evidence>
<evidence type="ECO:0000256" key="5">
    <source>
        <dbReference type="ARBA" id="ARBA00022729"/>
    </source>
</evidence>
<dbReference type="SMART" id="SM00013">
    <property type="entry name" value="LRRNT"/>
    <property type="match status" value="2"/>
</dbReference>
<dbReference type="PANTHER" id="PTHR24369:SF210">
    <property type="entry name" value="CHAOPTIN-RELATED"/>
    <property type="match status" value="1"/>
</dbReference>
<dbReference type="FunFam" id="3.80.10.10:FF:000059">
    <property type="entry name" value="Chondroadherin like"/>
    <property type="match status" value="1"/>
</dbReference>
<dbReference type="InterPro" id="IPR001611">
    <property type="entry name" value="Leu-rich_rpt"/>
</dbReference>
<feature type="domain" description="LRRNT" evidence="16">
    <location>
        <begin position="29"/>
        <end position="63"/>
    </location>
</feature>
<keyword evidence="13" id="KW-0395">Inflammatory response</keyword>
<dbReference type="GO" id="GO:0005886">
    <property type="term" value="C:plasma membrane"/>
    <property type="evidence" value="ECO:0007669"/>
    <property type="project" value="TreeGrafter"/>
</dbReference>
<dbReference type="Proteomes" id="UP000823561">
    <property type="component" value="Chromosome 6"/>
</dbReference>
<keyword evidence="19" id="KW-1185">Reference proteome</keyword>
<dbReference type="SMART" id="SM00082">
    <property type="entry name" value="LRRCT"/>
    <property type="match status" value="2"/>
</dbReference>
<evidence type="ECO:0000313" key="18">
    <source>
        <dbReference type="EMBL" id="KAG5279707.1"/>
    </source>
</evidence>
<keyword evidence="13" id="KW-0399">Innate immunity</keyword>
<evidence type="ECO:0000256" key="14">
    <source>
        <dbReference type="SAM" id="MobiDB-lite"/>
    </source>
</evidence>
<sequence length="784" mass="86444">MWSSIFGFNQWRVAVLLLLMTVSPSFSGKCLRPCSCDLKKLTVACIGKNLTKVPPTIDEITVKLDLRKNDLQELPRGSFQHTPYLTHLNLQSSNIRSVREGAFRGLGRLVYLNLAHNNIDVLYQESFDGLLSLKQLLIDHNRVEEVQPGAFTQMGSLNLLSLTHNRLVYLPNMAFQGLLNIQWLKLSHNSLNNLATEAFASLFTLTRLSLDHNELQFFPTQTMTRLVEVTHLEMSYNPMIYMGEETVSMAKLTHLYLDHMSLQDLSDGALIHAPLLSHLDLSHNQLRSLEPILGPRELSFLNLTGNPTYCNCHLRPLREWAQVGQVKLLGLCAGPPHLSEEPLEAVDPADLRCRGREGLTKEELEEAEEAGAQLLAPPPKPQKKVGCPDNCECEPEAQHATCEDRGHTKVPQGFLKNTSLLDLRDNHFHNVPSNSFRGLAKVVSLHLDRCKIHEIEAGAFRGMKGLLYLYLMENDLTSLEPDTFTGAPQITYLHLDGNRLTQFLSAATLAPMPSLLELNLEGNAISKLESAGMLSSVKMLRALYLANNTIDSVVAKALDPAPHLDKLHLEGNKLTEVPSKALGNAPLLRELHLSGNPIRWVGPKAFMPIAQSLQRLYLDGTGLAKMSKDSLAGLGSGMLTLSLKGNQLESLPSLSSLTGLQEVNLADNPLLCDCNILLLRKWMDNVSLTVSATCGHPAELHGQSVKDVSVFQTCPEDEPSPSKPPLKAKGAAKAPKKVKPKPSLLKGGKPKMSKANPKPVESPKPSALPKPAKKNKKSKKIMQR</sequence>
<dbReference type="InterPro" id="IPR003591">
    <property type="entry name" value="Leu-rich_rpt_typical-subtyp"/>
</dbReference>
<evidence type="ECO:0000256" key="3">
    <source>
        <dbReference type="ARBA" id="ARBA00022530"/>
    </source>
</evidence>
<feature type="signal peptide" evidence="15">
    <location>
        <begin position="1"/>
        <end position="27"/>
    </location>
</feature>
<feature type="chain" id="PRO_5043607987" description="Chondroadherin-like protein" evidence="15">
    <location>
        <begin position="28"/>
        <end position="784"/>
    </location>
</feature>
<proteinExistence type="inferred from homology"/>
<dbReference type="InterPro" id="IPR017241">
    <property type="entry name" value="Toll-like_receptor"/>
</dbReference>
<feature type="domain" description="LRRNT" evidence="16">
    <location>
        <begin position="386"/>
        <end position="420"/>
    </location>
</feature>
<evidence type="ECO:0000256" key="7">
    <source>
        <dbReference type="ARBA" id="ARBA00023157"/>
    </source>
</evidence>
<evidence type="ECO:0000259" key="16">
    <source>
        <dbReference type="SMART" id="SM00013"/>
    </source>
</evidence>
<keyword evidence="13" id="KW-0675">Receptor</keyword>
<evidence type="ECO:0000256" key="12">
    <source>
        <dbReference type="ARBA" id="ARBA00071892"/>
    </source>
</evidence>
<evidence type="ECO:0000256" key="1">
    <source>
        <dbReference type="ARBA" id="ARBA00004498"/>
    </source>
</evidence>
<dbReference type="SMART" id="SM00369">
    <property type="entry name" value="LRR_TYP"/>
    <property type="match status" value="16"/>
</dbReference>
<comment type="subcellular location">
    <subcellularLocation>
        <location evidence="1">Secreted</location>
        <location evidence="1">Extracellular space</location>
        <location evidence="1">Extracellular matrix</location>
    </subcellularLocation>
</comment>